<dbReference type="SUPFAM" id="SSF53850">
    <property type="entry name" value="Periplasmic binding protein-like II"/>
    <property type="match status" value="1"/>
</dbReference>
<name>A0A2T4IH21_9RHOO</name>
<organism evidence="2 3">
    <name type="scientific">Pseudothauera lacus</name>
    <dbReference type="NCBI Taxonomy" id="2136175"/>
    <lineage>
        <taxon>Bacteria</taxon>
        <taxon>Pseudomonadati</taxon>
        <taxon>Pseudomonadota</taxon>
        <taxon>Betaproteobacteria</taxon>
        <taxon>Rhodocyclales</taxon>
        <taxon>Zoogloeaceae</taxon>
        <taxon>Pseudothauera</taxon>
    </lineage>
</organism>
<accession>A0A2T4IH21</accession>
<dbReference type="EMBL" id="PZKC01000004">
    <property type="protein sequence ID" value="PTD97016.1"/>
    <property type="molecule type" value="Genomic_DNA"/>
</dbReference>
<dbReference type="Gene3D" id="3.40.190.10">
    <property type="entry name" value="Periplasmic binding protein-like II"/>
    <property type="match status" value="2"/>
</dbReference>
<evidence type="ECO:0000256" key="1">
    <source>
        <dbReference type="SAM" id="SignalP"/>
    </source>
</evidence>
<dbReference type="OrthoDB" id="5318791at2"/>
<keyword evidence="3" id="KW-1185">Reference proteome</keyword>
<feature type="signal peptide" evidence="1">
    <location>
        <begin position="1"/>
        <end position="18"/>
    </location>
</feature>
<evidence type="ECO:0000313" key="2">
    <source>
        <dbReference type="EMBL" id="PTD97016.1"/>
    </source>
</evidence>
<dbReference type="AlphaFoldDB" id="A0A2T4IH21"/>
<reference evidence="2 3" key="2">
    <citation type="submission" date="2018-04" db="EMBL/GenBank/DDBJ databases">
        <title>Thauera lacus sp. nov., isolated from an saline lake in Inner Mongolia, China.</title>
        <authorList>
            <person name="Liang Q.-Y."/>
        </authorList>
    </citation>
    <scope>NUCLEOTIDE SEQUENCE [LARGE SCALE GENOMIC DNA]</scope>
    <source>
        <strain evidence="2 3">D20</strain>
    </source>
</reference>
<reference evidence="2 3" key="1">
    <citation type="submission" date="2018-03" db="EMBL/GenBank/DDBJ databases">
        <authorList>
            <person name="Keele B.F."/>
        </authorList>
    </citation>
    <scope>NUCLEOTIDE SEQUENCE [LARGE SCALE GENOMIC DNA]</scope>
    <source>
        <strain evidence="2 3">D20</strain>
    </source>
</reference>
<dbReference type="Pfam" id="PF12974">
    <property type="entry name" value="Phosphonate-bd"/>
    <property type="match status" value="1"/>
</dbReference>
<dbReference type="Proteomes" id="UP000241193">
    <property type="component" value="Unassembled WGS sequence"/>
</dbReference>
<evidence type="ECO:0000313" key="3">
    <source>
        <dbReference type="Proteomes" id="UP000241193"/>
    </source>
</evidence>
<protein>
    <submittedName>
        <fullName evidence="2">ABC transporter substrate-binding protein</fullName>
    </submittedName>
</protein>
<gene>
    <name evidence="2" type="ORF">C8261_06375</name>
</gene>
<feature type="chain" id="PRO_5015507709" evidence="1">
    <location>
        <begin position="19"/>
        <end position="273"/>
    </location>
</feature>
<proteinExistence type="predicted"/>
<comment type="caution">
    <text evidence="2">The sequence shown here is derived from an EMBL/GenBank/DDBJ whole genome shotgun (WGS) entry which is preliminary data.</text>
</comment>
<keyword evidence="1" id="KW-0732">Signal</keyword>
<sequence>MKVLAALLLILATQLASAEPLRFAPLPVRDGETLLRETLPLLRWLEQRTGRALVIVQPADHQQLMAGFIRGDIDLAVLGPLPYVMLRERFAAAEPLVHWLEVDGQPHYRCALVSFAGDNIALSTLRRQRIALTQPLSTCGPLLTDALLRRDAGFGLAATRAEYVGGHDSVALAVIAGEFAAGGMRESIAHEYAHLGLRIDALSAPVPGFALVANSERVDAALLSVLREVLSAASATDRRHWGPTYRHGARPASDAGYEHIRHLIADAPPEVRP</sequence>